<feature type="compositionally biased region" description="Pro residues" evidence="1">
    <location>
        <begin position="742"/>
        <end position="766"/>
    </location>
</feature>
<keyword evidence="3" id="KW-1185">Reference proteome</keyword>
<name>A0A8K1CRD6_PYTOL</name>
<feature type="compositionally biased region" description="Low complexity" evidence="1">
    <location>
        <begin position="10"/>
        <end position="22"/>
    </location>
</feature>
<feature type="compositionally biased region" description="Polar residues" evidence="1">
    <location>
        <begin position="702"/>
        <end position="718"/>
    </location>
</feature>
<dbReference type="OrthoDB" id="78713at2759"/>
<feature type="compositionally biased region" description="Low complexity" evidence="1">
    <location>
        <begin position="550"/>
        <end position="569"/>
    </location>
</feature>
<reference evidence="2" key="1">
    <citation type="submission" date="2019-03" db="EMBL/GenBank/DDBJ databases">
        <title>Long read genome sequence of the mycoparasitic Pythium oligandrum ATCC 38472 isolated from sugarbeet rhizosphere.</title>
        <authorList>
            <person name="Gaulin E."/>
        </authorList>
    </citation>
    <scope>NUCLEOTIDE SEQUENCE</scope>
    <source>
        <strain evidence="2">ATCC 38472_TT</strain>
    </source>
</reference>
<feature type="compositionally biased region" description="Polar residues" evidence="1">
    <location>
        <begin position="574"/>
        <end position="588"/>
    </location>
</feature>
<dbReference type="PANTHER" id="PTHR12460:SF0">
    <property type="entry name" value="CID DOMAIN-CONTAINING PROTEIN-RELATED"/>
    <property type="match status" value="1"/>
</dbReference>
<dbReference type="EMBL" id="SPLM01000002">
    <property type="protein sequence ID" value="TMW68407.1"/>
    <property type="molecule type" value="Genomic_DNA"/>
</dbReference>
<accession>A0A8K1CRD6</accession>
<dbReference type="Proteomes" id="UP000794436">
    <property type="component" value="Unassembled WGS sequence"/>
</dbReference>
<dbReference type="AlphaFoldDB" id="A0A8K1CRD6"/>
<feature type="compositionally biased region" description="Pro residues" evidence="1">
    <location>
        <begin position="650"/>
        <end position="675"/>
    </location>
</feature>
<feature type="compositionally biased region" description="Pro residues" evidence="1">
    <location>
        <begin position="686"/>
        <end position="699"/>
    </location>
</feature>
<feature type="region of interest" description="Disordered" evidence="1">
    <location>
        <begin position="524"/>
        <end position="798"/>
    </location>
</feature>
<gene>
    <name evidence="2" type="ORF">Poli38472_005875</name>
</gene>
<proteinExistence type="predicted"/>
<feature type="region of interest" description="Disordered" evidence="1">
    <location>
        <begin position="1"/>
        <end position="85"/>
    </location>
</feature>
<organism evidence="2 3">
    <name type="scientific">Pythium oligandrum</name>
    <name type="common">Mycoparasitic fungus</name>
    <dbReference type="NCBI Taxonomy" id="41045"/>
    <lineage>
        <taxon>Eukaryota</taxon>
        <taxon>Sar</taxon>
        <taxon>Stramenopiles</taxon>
        <taxon>Oomycota</taxon>
        <taxon>Peronosporomycetes</taxon>
        <taxon>Pythiales</taxon>
        <taxon>Pythiaceae</taxon>
        <taxon>Pythium</taxon>
    </lineage>
</organism>
<evidence type="ECO:0000256" key="1">
    <source>
        <dbReference type="SAM" id="MobiDB-lite"/>
    </source>
</evidence>
<feature type="compositionally biased region" description="Pro residues" evidence="1">
    <location>
        <begin position="607"/>
        <end position="619"/>
    </location>
</feature>
<feature type="compositionally biased region" description="Polar residues" evidence="1">
    <location>
        <begin position="776"/>
        <end position="791"/>
    </location>
</feature>
<feature type="compositionally biased region" description="Low complexity" evidence="1">
    <location>
        <begin position="676"/>
        <end position="685"/>
    </location>
</feature>
<comment type="caution">
    <text evidence="2">The sequence shown here is derived from an EMBL/GenBank/DDBJ whole genome shotgun (WGS) entry which is preliminary data.</text>
</comment>
<evidence type="ECO:0000313" key="2">
    <source>
        <dbReference type="EMBL" id="TMW68407.1"/>
    </source>
</evidence>
<dbReference type="PANTHER" id="PTHR12460">
    <property type="entry name" value="CYCLIN-DEPENDENT KINASE INHIBITOR-RELATED PROTEIN"/>
    <property type="match status" value="1"/>
</dbReference>
<feature type="compositionally biased region" description="Low complexity" evidence="1">
    <location>
        <begin position="620"/>
        <end position="638"/>
    </location>
</feature>
<evidence type="ECO:0000313" key="3">
    <source>
        <dbReference type="Proteomes" id="UP000794436"/>
    </source>
</evidence>
<sequence>MQAASRRKGSAANENEARSSSATRSVTPRGNRTPVKRAGDVRGGSFAATTAPRAGSQPKQRATATGGNANRARSVGPGGGRPVVEKPKQSAFEMAVTKMKTASSGKSEEELGLMLQQLLQRGGFESAAYLIAVSPLLEAKYKVSDVIRLMLDMQHHEKAGQLIRDMKLQGDQLLVTLYIKELVRASLFHAAVRSAQEMVPNFGKKEAGTPEQAQPSWTPQALIQAMIRAQQFKTALKFTKQFGLLDVFPAAQLIASMFQARQWEDAVSSVLEYRLFVEFPLEVLVLKLLEHRQWNSGVKCINKLPSKELTDKYSEALVREAARVGDFLTALRYLREFKLDQPDVNGALLKYFVDTMIAYGEFYKAIKYSIKFGLNVPSEEEQETGEKSVYDTELLIRRAIASGQFHVALTYIKKLKLKDNFVAELSLIEQQQVRMQKEFREFVALRDAQQQHPLIQNQLASLLGLNSNEKRVQQVQEVEVVVSVEERVVPRKPKTQVTQEAPVIRTTESTVEIKLREGVPAAEVIANRRSSGDSDQAEAPRQSRFSFARSTEQTSQSQTQPPTSSRLPPGLASSDPQTISSQPSSSGFNFADFATALHDTGASTPLSSPPPPPERPNPPQFSNSQGPPQPPFGQGIPGTSQRPGGYFQQPPLPFNNPPPPPGSGYGAPPPPPPMPMYYGGNQPGLAAPPLPNSSMPPMPGQSHMSSQSGPSMDISSLAMQFHARPSPPGPAFNMGGAHRSFAPPPPPLPPGVPMGLFPPMPPPPQPFGMQPPMQPASTFKPSMSYTSVTTTRQKKVVN</sequence>
<dbReference type="GO" id="GO:0000993">
    <property type="term" value="F:RNA polymerase II complex binding"/>
    <property type="evidence" value="ECO:0007669"/>
    <property type="project" value="TreeGrafter"/>
</dbReference>
<dbReference type="GO" id="GO:0031124">
    <property type="term" value="P:mRNA 3'-end processing"/>
    <property type="evidence" value="ECO:0007669"/>
    <property type="project" value="TreeGrafter"/>
</dbReference>
<feature type="compositionally biased region" description="Polar residues" evidence="1">
    <location>
        <begin position="57"/>
        <end position="68"/>
    </location>
</feature>
<protein>
    <submittedName>
        <fullName evidence="2">Uncharacterized protein</fullName>
    </submittedName>
</protein>